<dbReference type="AlphaFoldDB" id="A0A1F5RXT6"/>
<proteinExistence type="predicted"/>
<reference evidence="2 3" key="1">
    <citation type="journal article" date="2016" name="Nat. Commun.">
        <title>Thousands of microbial genomes shed light on interconnected biogeochemical processes in an aquifer system.</title>
        <authorList>
            <person name="Anantharaman K."/>
            <person name="Brown C.T."/>
            <person name="Hug L.A."/>
            <person name="Sharon I."/>
            <person name="Castelle C.J."/>
            <person name="Probst A.J."/>
            <person name="Thomas B.C."/>
            <person name="Singh A."/>
            <person name="Wilkins M.J."/>
            <person name="Karaoz U."/>
            <person name="Brodie E.L."/>
            <person name="Williams K.H."/>
            <person name="Hubbard S.S."/>
            <person name="Banfield J.F."/>
        </authorList>
    </citation>
    <scope>NUCLEOTIDE SEQUENCE [LARGE SCALE GENOMIC DNA]</scope>
</reference>
<evidence type="ECO:0000256" key="1">
    <source>
        <dbReference type="SAM" id="MobiDB-lite"/>
    </source>
</evidence>
<evidence type="ECO:0000313" key="3">
    <source>
        <dbReference type="Proteomes" id="UP000177878"/>
    </source>
</evidence>
<comment type="caution">
    <text evidence="2">The sequence shown here is derived from an EMBL/GenBank/DDBJ whole genome shotgun (WGS) entry which is preliminary data.</text>
</comment>
<organism evidence="2 3">
    <name type="scientific">Candidatus Falkowbacteria bacterium RIFCSPLOWO2_02_FULL_45_15</name>
    <dbReference type="NCBI Taxonomy" id="1797988"/>
    <lineage>
        <taxon>Bacteria</taxon>
        <taxon>Candidatus Falkowiibacteriota</taxon>
    </lineage>
</organism>
<accession>A0A1F5RXT6</accession>
<evidence type="ECO:0000313" key="2">
    <source>
        <dbReference type="EMBL" id="OGF19215.1"/>
    </source>
</evidence>
<dbReference type="STRING" id="1797988.A3I35_03800"/>
<gene>
    <name evidence="2" type="ORF">A3I35_03800</name>
</gene>
<feature type="region of interest" description="Disordered" evidence="1">
    <location>
        <begin position="1"/>
        <end position="37"/>
    </location>
</feature>
<protein>
    <submittedName>
        <fullName evidence="2">Uncharacterized protein</fullName>
    </submittedName>
</protein>
<name>A0A1F5RXT6_9BACT</name>
<sequence length="71" mass="8212">MHPPDRQRWGPFDESGSRQEELSVKAPTGARRKEDEQISCGVSLVRQFFSCGFDGDHKNPQVQQILERRKK</sequence>
<dbReference type="Proteomes" id="UP000177878">
    <property type="component" value="Unassembled WGS sequence"/>
</dbReference>
<dbReference type="EMBL" id="MFFV01000037">
    <property type="protein sequence ID" value="OGF19215.1"/>
    <property type="molecule type" value="Genomic_DNA"/>
</dbReference>